<reference evidence="8 9" key="1">
    <citation type="submission" date="2017-03" db="EMBL/GenBank/DDBJ databases">
        <title>Genomes of endolithic fungi from Antarctica.</title>
        <authorList>
            <person name="Coleine C."/>
            <person name="Masonjones S."/>
            <person name="Stajich J.E."/>
        </authorList>
    </citation>
    <scope>NUCLEOTIDE SEQUENCE [LARGE SCALE GENOMIC DNA]</scope>
    <source>
        <strain evidence="8 9">CCFEE 5187</strain>
    </source>
</reference>
<dbReference type="InterPro" id="IPR017972">
    <property type="entry name" value="Cyt_P450_CS"/>
</dbReference>
<feature type="binding site" description="axial binding residue" evidence="6">
    <location>
        <position position="446"/>
    </location>
    <ligand>
        <name>heme</name>
        <dbReference type="ChEBI" id="CHEBI:30413"/>
    </ligand>
    <ligandPart>
        <name>Fe</name>
        <dbReference type="ChEBI" id="CHEBI:18248"/>
    </ligandPart>
</feature>
<sequence>MHVILSTIICAIIASIAWTIVYNVFLSPLSAIPGPFFAKITAKWLILVDLAGNRTSTIHRLHQTYGNVVRVGPTEVSFSDAEVIKELYSQTSAYMKAPVYDGFSLPPVGIFSMRKKEDHKQRRRLLSHVFAQSTLLEAEPLIAGVVKLLLGHVESNVGQSLDVLALFRMLALDVVGELLLGKSFDALASDEPPAYIEDLDRHFMVLGLKSSFPWVFKLASYFPLKRWQTFLRAPYRLKDYGRNALKEYIARYGRDPSRSKRKDLLTKMIVPPSALSDAASAKTPTDIVPLTDNEISMETANFVFAGTDTTSTTLTYLFWQLAQRSEWQDRLRVELASAQLVDGVAAFNDLAECRILDAVVSETLRLHPAAPASLQRETPAGGRKLGGYFIPAGTVVSMQCYTTQRNPSVFPDPENFDPARWLGTPEKQLAAMNVLQMPFSRGTRACLGKNLALMELKLVTASVIKWYSVAVASSMEPGDMDLKDHFLAVPKSGRCELVFEKVVDS</sequence>
<dbReference type="PROSITE" id="PS00086">
    <property type="entry name" value="CYTOCHROME_P450"/>
    <property type="match status" value="1"/>
</dbReference>
<dbReference type="InterPro" id="IPR050121">
    <property type="entry name" value="Cytochrome_P450_monoxygenase"/>
</dbReference>
<dbReference type="GO" id="GO:0004497">
    <property type="term" value="F:monooxygenase activity"/>
    <property type="evidence" value="ECO:0007669"/>
    <property type="project" value="UniProtKB-KW"/>
</dbReference>
<dbReference type="InterPro" id="IPR001128">
    <property type="entry name" value="Cyt_P450"/>
</dbReference>
<dbReference type="AlphaFoldDB" id="A0A4V5NDR1"/>
<dbReference type="SUPFAM" id="SSF48264">
    <property type="entry name" value="Cytochrome P450"/>
    <property type="match status" value="1"/>
</dbReference>
<dbReference type="InterPro" id="IPR036396">
    <property type="entry name" value="Cyt_P450_sf"/>
</dbReference>
<evidence type="ECO:0000256" key="6">
    <source>
        <dbReference type="PIRSR" id="PIRSR602401-1"/>
    </source>
</evidence>
<evidence type="ECO:0000313" key="9">
    <source>
        <dbReference type="Proteomes" id="UP000308768"/>
    </source>
</evidence>
<keyword evidence="7" id="KW-0503">Monooxygenase</keyword>
<keyword evidence="3 6" id="KW-0479">Metal-binding</keyword>
<name>A0A4V5NDR1_9PEZI</name>
<evidence type="ECO:0000256" key="3">
    <source>
        <dbReference type="ARBA" id="ARBA00022723"/>
    </source>
</evidence>
<keyword evidence="6 7" id="KW-0349">Heme</keyword>
<organism evidence="8 9">
    <name type="scientific">Cryomyces minteri</name>
    <dbReference type="NCBI Taxonomy" id="331657"/>
    <lineage>
        <taxon>Eukaryota</taxon>
        <taxon>Fungi</taxon>
        <taxon>Dikarya</taxon>
        <taxon>Ascomycota</taxon>
        <taxon>Pezizomycotina</taxon>
        <taxon>Dothideomycetes</taxon>
        <taxon>Dothideomycetes incertae sedis</taxon>
        <taxon>Cryomyces</taxon>
    </lineage>
</organism>
<dbReference type="GO" id="GO:0016705">
    <property type="term" value="F:oxidoreductase activity, acting on paired donors, with incorporation or reduction of molecular oxygen"/>
    <property type="evidence" value="ECO:0007669"/>
    <property type="project" value="InterPro"/>
</dbReference>
<dbReference type="Proteomes" id="UP000308768">
    <property type="component" value="Unassembled WGS sequence"/>
</dbReference>
<proteinExistence type="inferred from homology"/>
<keyword evidence="9" id="KW-1185">Reference proteome</keyword>
<dbReference type="PANTHER" id="PTHR24305">
    <property type="entry name" value="CYTOCHROME P450"/>
    <property type="match status" value="1"/>
</dbReference>
<evidence type="ECO:0000256" key="7">
    <source>
        <dbReference type="RuleBase" id="RU000461"/>
    </source>
</evidence>
<evidence type="ECO:0000256" key="5">
    <source>
        <dbReference type="ARBA" id="ARBA00023004"/>
    </source>
</evidence>
<evidence type="ECO:0000256" key="1">
    <source>
        <dbReference type="ARBA" id="ARBA00001971"/>
    </source>
</evidence>
<dbReference type="GO" id="GO:0005506">
    <property type="term" value="F:iron ion binding"/>
    <property type="evidence" value="ECO:0007669"/>
    <property type="project" value="InterPro"/>
</dbReference>
<keyword evidence="4 7" id="KW-0560">Oxidoreductase</keyword>
<comment type="similarity">
    <text evidence="2 7">Belongs to the cytochrome P450 family.</text>
</comment>
<protein>
    <submittedName>
        <fullName evidence="8">Uncharacterized protein</fullName>
    </submittedName>
</protein>
<evidence type="ECO:0000313" key="8">
    <source>
        <dbReference type="EMBL" id="TKA64329.1"/>
    </source>
</evidence>
<dbReference type="OrthoDB" id="1470350at2759"/>
<dbReference type="PANTHER" id="PTHR24305:SF96">
    <property type="entry name" value="CYTOCHROME P450 MONOOXYGENASE STCB-RELATED"/>
    <property type="match status" value="1"/>
</dbReference>
<keyword evidence="5 6" id="KW-0408">Iron</keyword>
<accession>A0A4V5NDR1</accession>
<gene>
    <name evidence="8" type="ORF">B0A49_07368</name>
</gene>
<comment type="cofactor">
    <cofactor evidence="1 6">
        <name>heme</name>
        <dbReference type="ChEBI" id="CHEBI:30413"/>
    </cofactor>
</comment>
<dbReference type="Gene3D" id="1.10.630.10">
    <property type="entry name" value="Cytochrome P450"/>
    <property type="match status" value="1"/>
</dbReference>
<dbReference type="STRING" id="331657.A0A4V5NDR1"/>
<evidence type="ECO:0000256" key="4">
    <source>
        <dbReference type="ARBA" id="ARBA00023002"/>
    </source>
</evidence>
<comment type="caution">
    <text evidence="8">The sequence shown here is derived from an EMBL/GenBank/DDBJ whole genome shotgun (WGS) entry which is preliminary data.</text>
</comment>
<evidence type="ECO:0000256" key="2">
    <source>
        <dbReference type="ARBA" id="ARBA00010617"/>
    </source>
</evidence>
<dbReference type="GO" id="GO:0020037">
    <property type="term" value="F:heme binding"/>
    <property type="evidence" value="ECO:0007669"/>
    <property type="project" value="InterPro"/>
</dbReference>
<dbReference type="EMBL" id="NAJN01001281">
    <property type="protein sequence ID" value="TKA64329.1"/>
    <property type="molecule type" value="Genomic_DNA"/>
</dbReference>
<dbReference type="PRINTS" id="PR00385">
    <property type="entry name" value="P450"/>
</dbReference>
<dbReference type="Pfam" id="PF00067">
    <property type="entry name" value="p450"/>
    <property type="match status" value="1"/>
</dbReference>
<dbReference type="InterPro" id="IPR002401">
    <property type="entry name" value="Cyt_P450_E_grp-I"/>
</dbReference>
<dbReference type="PRINTS" id="PR00463">
    <property type="entry name" value="EP450I"/>
</dbReference>